<accession>A0A645ISI9</accession>
<dbReference type="EMBL" id="VSSQ01114096">
    <property type="protein sequence ID" value="MPN50173.1"/>
    <property type="molecule type" value="Genomic_DNA"/>
</dbReference>
<name>A0A645ISI9_9ZZZZ</name>
<sequence length="71" mass="7262">MVQKVGTLPTGSDTSTQTQQAQQMLDALPKVSGSWGSGRLLQGTLFSAVLTDDGRVAVGAVPADQLYAALG</sequence>
<organism evidence="1">
    <name type="scientific">bioreactor metagenome</name>
    <dbReference type="NCBI Taxonomy" id="1076179"/>
    <lineage>
        <taxon>unclassified sequences</taxon>
        <taxon>metagenomes</taxon>
        <taxon>ecological metagenomes</taxon>
    </lineage>
</organism>
<dbReference type="AlphaFoldDB" id="A0A645ISI9"/>
<evidence type="ECO:0000313" key="1">
    <source>
        <dbReference type="EMBL" id="MPN50173.1"/>
    </source>
</evidence>
<protein>
    <submittedName>
        <fullName evidence="1">Uncharacterized protein</fullName>
    </submittedName>
</protein>
<comment type="caution">
    <text evidence="1">The sequence shown here is derived from an EMBL/GenBank/DDBJ whole genome shotgun (WGS) entry which is preliminary data.</text>
</comment>
<proteinExistence type="predicted"/>
<reference evidence="1" key="1">
    <citation type="submission" date="2019-08" db="EMBL/GenBank/DDBJ databases">
        <authorList>
            <person name="Kucharzyk K."/>
            <person name="Murdoch R.W."/>
            <person name="Higgins S."/>
            <person name="Loffler F."/>
        </authorList>
    </citation>
    <scope>NUCLEOTIDE SEQUENCE</scope>
</reference>
<gene>
    <name evidence="1" type="ORF">SDC9_197799</name>
</gene>